<dbReference type="EMBL" id="JAGYWB010000005">
    <property type="protein sequence ID" value="KAI0523278.1"/>
    <property type="molecule type" value="Genomic_DNA"/>
</dbReference>
<proteinExistence type="predicted"/>
<evidence type="ECO:0000313" key="2">
    <source>
        <dbReference type="Proteomes" id="UP000829196"/>
    </source>
</evidence>
<organism evidence="1 2">
    <name type="scientific">Dendrobium nobile</name>
    <name type="common">Orchid</name>
    <dbReference type="NCBI Taxonomy" id="94219"/>
    <lineage>
        <taxon>Eukaryota</taxon>
        <taxon>Viridiplantae</taxon>
        <taxon>Streptophyta</taxon>
        <taxon>Embryophyta</taxon>
        <taxon>Tracheophyta</taxon>
        <taxon>Spermatophyta</taxon>
        <taxon>Magnoliopsida</taxon>
        <taxon>Liliopsida</taxon>
        <taxon>Asparagales</taxon>
        <taxon>Orchidaceae</taxon>
        <taxon>Epidendroideae</taxon>
        <taxon>Malaxideae</taxon>
        <taxon>Dendrobiinae</taxon>
        <taxon>Dendrobium</taxon>
    </lineage>
</organism>
<reference evidence="1" key="1">
    <citation type="journal article" date="2022" name="Front. Genet.">
        <title>Chromosome-Scale Assembly of the Dendrobium nobile Genome Provides Insights Into the Molecular Mechanism of the Biosynthesis of the Medicinal Active Ingredient of Dendrobium.</title>
        <authorList>
            <person name="Xu Q."/>
            <person name="Niu S.-C."/>
            <person name="Li K.-L."/>
            <person name="Zheng P.-J."/>
            <person name="Zhang X.-J."/>
            <person name="Jia Y."/>
            <person name="Liu Y."/>
            <person name="Niu Y.-X."/>
            <person name="Yu L.-H."/>
            <person name="Chen D.-F."/>
            <person name="Zhang G.-Q."/>
        </authorList>
    </citation>
    <scope>NUCLEOTIDE SEQUENCE</scope>
    <source>
        <tissue evidence="1">Leaf</tissue>
    </source>
</reference>
<accession>A0A8T3BZT5</accession>
<gene>
    <name evidence="1" type="ORF">KFK09_005673</name>
</gene>
<comment type="caution">
    <text evidence="1">The sequence shown here is derived from an EMBL/GenBank/DDBJ whole genome shotgun (WGS) entry which is preliminary data.</text>
</comment>
<dbReference type="Proteomes" id="UP000829196">
    <property type="component" value="Unassembled WGS sequence"/>
</dbReference>
<name>A0A8T3BZT5_DENNO</name>
<evidence type="ECO:0000313" key="1">
    <source>
        <dbReference type="EMBL" id="KAI0523278.1"/>
    </source>
</evidence>
<sequence>MLDKILQGMRMSWVVEKLFCAEAGRKTPSGDQSECVKLAAPSRGTERYRVVRSRGNERKGDMTHSGWSLNGVRHPHIIIHLGCGTKNYTFE</sequence>
<keyword evidence="2" id="KW-1185">Reference proteome</keyword>
<protein>
    <submittedName>
        <fullName evidence="1">Uncharacterized protein</fullName>
    </submittedName>
</protein>
<dbReference type="AlphaFoldDB" id="A0A8T3BZT5"/>